<dbReference type="GO" id="GO:0005737">
    <property type="term" value="C:cytoplasm"/>
    <property type="evidence" value="ECO:0007669"/>
    <property type="project" value="UniProtKB-SubCell"/>
</dbReference>
<comment type="caution">
    <text evidence="16">The sequence shown here is derived from an EMBL/GenBank/DDBJ whole genome shotgun (WGS) entry which is preliminary data.</text>
</comment>
<dbReference type="SUPFAM" id="SSF51569">
    <property type="entry name" value="Aldolase"/>
    <property type="match status" value="1"/>
</dbReference>
<dbReference type="InterPro" id="IPR013785">
    <property type="entry name" value="Aldolase_TIM"/>
</dbReference>
<evidence type="ECO:0000256" key="2">
    <source>
        <dbReference type="ARBA" id="ARBA00005120"/>
    </source>
</evidence>
<feature type="site" description="Part of a proton relay during catalysis" evidence="12">
    <location>
        <position position="49"/>
    </location>
</feature>
<dbReference type="RefSeq" id="WP_131011582.1">
    <property type="nucleotide sequence ID" value="NZ_SIRE01000002.1"/>
</dbReference>
<dbReference type="UniPathway" id="UPA00034">
    <property type="reaction ID" value="UER00017"/>
</dbReference>
<dbReference type="EC" id="4.3.3.7" evidence="4 12"/>
<evidence type="ECO:0000256" key="7">
    <source>
        <dbReference type="ARBA" id="ARBA00022915"/>
    </source>
</evidence>
<evidence type="ECO:0000256" key="12">
    <source>
        <dbReference type="HAMAP-Rule" id="MF_00418"/>
    </source>
</evidence>
<comment type="function">
    <text evidence="1 12">Catalyzes the condensation of (S)-aspartate-beta-semialdehyde [(S)-ASA] and pyruvate to 4-hydroxy-tetrahydrodipicolinate (HTPA).</text>
</comment>
<keyword evidence="5 12" id="KW-0963">Cytoplasm</keyword>
<feature type="site" description="Part of a proton relay during catalysis" evidence="12">
    <location>
        <position position="113"/>
    </location>
</feature>
<comment type="similarity">
    <text evidence="3 12 13">Belongs to the DapA family.</text>
</comment>
<feature type="binding site" evidence="12 15">
    <location>
        <position position="50"/>
    </location>
    <ligand>
        <name>pyruvate</name>
        <dbReference type="ChEBI" id="CHEBI:15361"/>
    </ligand>
</feature>
<evidence type="ECO:0000256" key="8">
    <source>
        <dbReference type="ARBA" id="ARBA00023154"/>
    </source>
</evidence>
<evidence type="ECO:0000256" key="4">
    <source>
        <dbReference type="ARBA" id="ARBA00012086"/>
    </source>
</evidence>
<dbReference type="PRINTS" id="PR00146">
    <property type="entry name" value="DHPICSNTHASE"/>
</dbReference>
<keyword evidence="9 12" id="KW-0456">Lyase</keyword>
<keyword evidence="10 12" id="KW-0704">Schiff base</keyword>
<dbReference type="SMART" id="SM01130">
    <property type="entry name" value="DHDPS"/>
    <property type="match status" value="1"/>
</dbReference>
<evidence type="ECO:0000313" key="16">
    <source>
        <dbReference type="EMBL" id="TBL81796.1"/>
    </source>
</evidence>
<gene>
    <name evidence="12 16" type="primary">dapA</name>
    <name evidence="16" type="ORF">EYB31_02045</name>
</gene>
<keyword evidence="17" id="KW-1185">Reference proteome</keyword>
<protein>
    <recommendedName>
        <fullName evidence="4 12">4-hydroxy-tetrahydrodipicolinate synthase</fullName>
        <shortName evidence="12">HTPA synthase</shortName>
        <ecNumber evidence="4 12">4.3.3.7</ecNumber>
    </recommendedName>
</protein>
<dbReference type="GO" id="GO:0009089">
    <property type="term" value="P:lysine biosynthetic process via diaminopimelate"/>
    <property type="evidence" value="ECO:0007669"/>
    <property type="project" value="UniProtKB-UniRule"/>
</dbReference>
<dbReference type="GO" id="GO:0019877">
    <property type="term" value="P:diaminopimelate biosynthetic process"/>
    <property type="evidence" value="ECO:0007669"/>
    <property type="project" value="UniProtKB-UniRule"/>
</dbReference>
<keyword evidence="7 12" id="KW-0220">Diaminopimelate biosynthesis</keyword>
<dbReference type="CDD" id="cd00950">
    <property type="entry name" value="DHDPS"/>
    <property type="match status" value="1"/>
</dbReference>
<dbReference type="NCBIfam" id="TIGR00674">
    <property type="entry name" value="dapA"/>
    <property type="match status" value="1"/>
</dbReference>
<comment type="caution">
    <text evidence="12">Lacks conserved residue(s) required for the propagation of feature annotation.</text>
</comment>
<evidence type="ECO:0000256" key="1">
    <source>
        <dbReference type="ARBA" id="ARBA00003294"/>
    </source>
</evidence>
<comment type="caution">
    <text evidence="12">Was originally thought to be a dihydrodipicolinate synthase (DHDPS), catalyzing the condensation of (S)-aspartate-beta-semialdehyde [(S)-ASA] and pyruvate to dihydrodipicolinate (DHDP). However, it was shown in E.coli that the product of the enzymatic reaction is not dihydrodipicolinate but in fact (4S)-4-hydroxy-2,3,4,5-tetrahydro-(2S)-dipicolinic acid (HTPA), and that the consecutive dehydration reaction leading to DHDP is not spontaneous but catalyzed by DapB.</text>
</comment>
<comment type="subunit">
    <text evidence="12">Homotetramer; dimer of dimers.</text>
</comment>
<dbReference type="GO" id="GO:0008840">
    <property type="term" value="F:4-hydroxy-tetrahydrodipicolinate synthase activity"/>
    <property type="evidence" value="ECO:0007669"/>
    <property type="project" value="UniProtKB-UniRule"/>
</dbReference>
<feature type="active site" description="Schiff-base intermediate with substrate" evidence="12 14">
    <location>
        <position position="166"/>
    </location>
</feature>
<dbReference type="EMBL" id="SIRE01000002">
    <property type="protein sequence ID" value="TBL81796.1"/>
    <property type="molecule type" value="Genomic_DNA"/>
</dbReference>
<dbReference type="PROSITE" id="PS00665">
    <property type="entry name" value="DHDPS_1"/>
    <property type="match status" value="1"/>
</dbReference>
<dbReference type="HAMAP" id="MF_00418">
    <property type="entry name" value="DapA"/>
    <property type="match status" value="1"/>
</dbReference>
<evidence type="ECO:0000256" key="9">
    <source>
        <dbReference type="ARBA" id="ARBA00023239"/>
    </source>
</evidence>
<dbReference type="InterPro" id="IPR020624">
    <property type="entry name" value="Schiff_base-form_aldolases_CS"/>
</dbReference>
<evidence type="ECO:0000256" key="15">
    <source>
        <dbReference type="PIRSR" id="PIRSR001365-2"/>
    </source>
</evidence>
<dbReference type="PIRSF" id="PIRSF001365">
    <property type="entry name" value="DHDPS"/>
    <property type="match status" value="1"/>
</dbReference>
<dbReference type="Proteomes" id="UP000293142">
    <property type="component" value="Unassembled WGS sequence"/>
</dbReference>
<dbReference type="Gene3D" id="3.20.20.70">
    <property type="entry name" value="Aldolase class I"/>
    <property type="match status" value="1"/>
</dbReference>
<proteinExistence type="inferred from homology"/>
<evidence type="ECO:0000256" key="5">
    <source>
        <dbReference type="ARBA" id="ARBA00022490"/>
    </source>
</evidence>
<evidence type="ECO:0000313" key="17">
    <source>
        <dbReference type="Proteomes" id="UP000293142"/>
    </source>
</evidence>
<dbReference type="PANTHER" id="PTHR12128">
    <property type="entry name" value="DIHYDRODIPICOLINATE SYNTHASE"/>
    <property type="match status" value="1"/>
</dbReference>
<dbReference type="AlphaFoldDB" id="A0A4Q9DZD2"/>
<evidence type="ECO:0000256" key="6">
    <source>
        <dbReference type="ARBA" id="ARBA00022605"/>
    </source>
</evidence>
<feature type="binding site" evidence="15">
    <location>
        <position position="206"/>
    </location>
    <ligand>
        <name>pyruvate</name>
        <dbReference type="ChEBI" id="CHEBI:15361"/>
    </ligand>
</feature>
<comment type="catalytic activity">
    <reaction evidence="11 12">
        <text>L-aspartate 4-semialdehyde + pyruvate = (2S,4S)-4-hydroxy-2,3,4,5-tetrahydrodipicolinate + H2O + H(+)</text>
        <dbReference type="Rhea" id="RHEA:34171"/>
        <dbReference type="ChEBI" id="CHEBI:15361"/>
        <dbReference type="ChEBI" id="CHEBI:15377"/>
        <dbReference type="ChEBI" id="CHEBI:15378"/>
        <dbReference type="ChEBI" id="CHEBI:67139"/>
        <dbReference type="ChEBI" id="CHEBI:537519"/>
        <dbReference type="EC" id="4.3.3.7"/>
    </reaction>
</comment>
<keyword evidence="6 12" id="KW-0028">Amino-acid biosynthesis</keyword>
<comment type="subcellular location">
    <subcellularLocation>
        <location evidence="12">Cytoplasm</location>
    </subcellularLocation>
</comment>
<evidence type="ECO:0000256" key="3">
    <source>
        <dbReference type="ARBA" id="ARBA00007592"/>
    </source>
</evidence>
<evidence type="ECO:0000256" key="13">
    <source>
        <dbReference type="PIRNR" id="PIRNR001365"/>
    </source>
</evidence>
<name>A0A4Q9DZD2_9BACL</name>
<organism evidence="16 17">
    <name type="scientific">Paenibacillus thalictri</name>
    <dbReference type="NCBI Taxonomy" id="2527873"/>
    <lineage>
        <taxon>Bacteria</taxon>
        <taxon>Bacillati</taxon>
        <taxon>Bacillota</taxon>
        <taxon>Bacilli</taxon>
        <taxon>Bacillales</taxon>
        <taxon>Paenibacillaceae</taxon>
        <taxon>Paenibacillus</taxon>
    </lineage>
</organism>
<reference evidence="16 17" key="1">
    <citation type="submission" date="2019-02" db="EMBL/GenBank/DDBJ databases">
        <title>Paenibacillus sp. nov., isolated from surface-sterilized tissue of Thalictrum simplex L.</title>
        <authorList>
            <person name="Tuo L."/>
        </authorList>
    </citation>
    <scope>NUCLEOTIDE SEQUENCE [LARGE SCALE GENOMIC DNA]</scope>
    <source>
        <strain evidence="16 17">N2SHLJ1</strain>
    </source>
</reference>
<dbReference type="OrthoDB" id="9782828at2"/>
<dbReference type="PANTHER" id="PTHR12128:SF66">
    <property type="entry name" value="4-HYDROXY-2-OXOGLUTARATE ALDOLASE, MITOCHONDRIAL"/>
    <property type="match status" value="1"/>
</dbReference>
<keyword evidence="8 12" id="KW-0457">Lysine biosynthesis</keyword>
<feature type="active site" description="Proton donor/acceptor" evidence="12 14">
    <location>
        <position position="138"/>
    </location>
</feature>
<evidence type="ECO:0000256" key="14">
    <source>
        <dbReference type="PIRSR" id="PIRSR001365-1"/>
    </source>
</evidence>
<evidence type="ECO:0000256" key="11">
    <source>
        <dbReference type="ARBA" id="ARBA00047836"/>
    </source>
</evidence>
<dbReference type="InterPro" id="IPR002220">
    <property type="entry name" value="DapA-like"/>
</dbReference>
<accession>A0A4Q9DZD2</accession>
<dbReference type="InterPro" id="IPR005263">
    <property type="entry name" value="DapA"/>
</dbReference>
<evidence type="ECO:0000256" key="10">
    <source>
        <dbReference type="ARBA" id="ARBA00023270"/>
    </source>
</evidence>
<sequence>MLNEQDLRGIFIPVITPFTPSGELDLDSYRTYAGHLVKQRIQGLVVNGTTGESPTVTWEEAAALLQATKELAKGQHIPVIMGTGTNDTAATVRRTEQAGLLGADAALVVVPYYSRPSQAGIIEHFRQAARVGIPVIAYEIPYRTGVKVTVDTMREILEIDGVIGLKDSSGGTELVSELTRFDSKPVLCGEDAYFYTSLASGASGGMLASANVRTNDFAEVYRLAQSGRFLDAKRAFDTLLPLIRLLFREPNPCPVKWLLSRQGLIASSAVRLPLCPITSSLEHELAAYV</sequence>
<comment type="pathway">
    <text evidence="2 12">Amino-acid biosynthesis; L-lysine biosynthesis via DAP pathway; (S)-tetrahydrodipicolinate from L-aspartate: step 3/4.</text>
</comment>
<dbReference type="Pfam" id="PF00701">
    <property type="entry name" value="DHDPS"/>
    <property type="match status" value="1"/>
</dbReference>